<dbReference type="AlphaFoldDB" id="A0A8X6F3B5"/>
<evidence type="ECO:0000313" key="1">
    <source>
        <dbReference type="EMBL" id="GFQ69985.1"/>
    </source>
</evidence>
<protein>
    <submittedName>
        <fullName evidence="1">Uncharacterized protein</fullName>
    </submittedName>
</protein>
<gene>
    <name evidence="1" type="ORF">TNCT_485731</name>
</gene>
<reference evidence="1" key="1">
    <citation type="submission" date="2020-07" db="EMBL/GenBank/DDBJ databases">
        <title>Multicomponent nature underlies the extraordinary mechanical properties of spider dragline silk.</title>
        <authorList>
            <person name="Kono N."/>
            <person name="Nakamura H."/>
            <person name="Mori M."/>
            <person name="Yoshida Y."/>
            <person name="Ohtoshi R."/>
            <person name="Malay A.D."/>
            <person name="Moran D.A.P."/>
            <person name="Tomita M."/>
            <person name="Numata K."/>
            <person name="Arakawa K."/>
        </authorList>
    </citation>
    <scope>NUCLEOTIDE SEQUENCE</scope>
</reference>
<evidence type="ECO:0000313" key="2">
    <source>
        <dbReference type="Proteomes" id="UP000887116"/>
    </source>
</evidence>
<proteinExistence type="predicted"/>
<name>A0A8X6F3B5_TRICU</name>
<sequence length="89" mass="10153">MTIKCENREYPFSFSTNEKVNKLHSLHLAFVFGMRIFGKGHSAAKTLRSAINVDVPFKKAFRLQEKKLEFAASSVACNAIKEAYIEIKR</sequence>
<organism evidence="1 2">
    <name type="scientific">Trichonephila clavata</name>
    <name type="common">Joro spider</name>
    <name type="synonym">Nephila clavata</name>
    <dbReference type="NCBI Taxonomy" id="2740835"/>
    <lineage>
        <taxon>Eukaryota</taxon>
        <taxon>Metazoa</taxon>
        <taxon>Ecdysozoa</taxon>
        <taxon>Arthropoda</taxon>
        <taxon>Chelicerata</taxon>
        <taxon>Arachnida</taxon>
        <taxon>Araneae</taxon>
        <taxon>Araneomorphae</taxon>
        <taxon>Entelegynae</taxon>
        <taxon>Araneoidea</taxon>
        <taxon>Nephilidae</taxon>
        <taxon>Trichonephila</taxon>
    </lineage>
</organism>
<comment type="caution">
    <text evidence="1">The sequence shown here is derived from an EMBL/GenBank/DDBJ whole genome shotgun (WGS) entry which is preliminary data.</text>
</comment>
<accession>A0A8X6F3B5</accession>
<keyword evidence="2" id="KW-1185">Reference proteome</keyword>
<dbReference type="EMBL" id="BMAO01010859">
    <property type="protein sequence ID" value="GFQ69985.1"/>
    <property type="molecule type" value="Genomic_DNA"/>
</dbReference>
<dbReference type="Proteomes" id="UP000887116">
    <property type="component" value="Unassembled WGS sequence"/>
</dbReference>